<sequence>MLPFTKKWETGATKDQLFTNFHPKVSSLSSWLLVTSDPSAGQMEKSLYHSDNDGKWSFVTDVGMTVDGYPTGIYFLDNQDGWIAAKQHGKSLVPLFRTQDGGKTWRIQTITYLTANGGEAWE</sequence>
<dbReference type="SUPFAM" id="SSF110296">
    <property type="entry name" value="Oligoxyloglucan reducing end-specific cellobiohydrolase"/>
    <property type="match status" value="1"/>
</dbReference>
<accession>A0ABU6G6G8</accession>
<gene>
    <name evidence="1" type="ORF">P4I72_21770</name>
</gene>
<name>A0ABU6G6G8_9BACL</name>
<dbReference type="EMBL" id="JARLKY010000056">
    <property type="protein sequence ID" value="MEC0229762.1"/>
    <property type="molecule type" value="Genomic_DNA"/>
</dbReference>
<comment type="caution">
    <text evidence="1">The sequence shown here is derived from an EMBL/GenBank/DDBJ whole genome shotgun (WGS) entry which is preliminary data.</text>
</comment>
<dbReference type="Proteomes" id="UP001338137">
    <property type="component" value="Unassembled WGS sequence"/>
</dbReference>
<reference evidence="1 2" key="1">
    <citation type="submission" date="2023-03" db="EMBL/GenBank/DDBJ databases">
        <title>Bacillus Genome Sequencing.</title>
        <authorList>
            <person name="Dunlap C."/>
        </authorList>
    </citation>
    <scope>NUCLEOTIDE SEQUENCE [LARGE SCALE GENOMIC DNA]</scope>
    <source>
        <strain evidence="1 2">BD-533</strain>
    </source>
</reference>
<keyword evidence="2" id="KW-1185">Reference proteome</keyword>
<proteinExistence type="predicted"/>
<evidence type="ECO:0008006" key="3">
    <source>
        <dbReference type="Google" id="ProtNLM"/>
    </source>
</evidence>
<organism evidence="1 2">
    <name type="scientific">Paenibacillus alba</name>
    <dbReference type="NCBI Taxonomy" id="1197127"/>
    <lineage>
        <taxon>Bacteria</taxon>
        <taxon>Bacillati</taxon>
        <taxon>Bacillota</taxon>
        <taxon>Bacilli</taxon>
        <taxon>Bacillales</taxon>
        <taxon>Paenibacillaceae</taxon>
        <taxon>Paenibacillus</taxon>
    </lineage>
</organism>
<evidence type="ECO:0000313" key="2">
    <source>
        <dbReference type="Proteomes" id="UP001338137"/>
    </source>
</evidence>
<evidence type="ECO:0000313" key="1">
    <source>
        <dbReference type="EMBL" id="MEC0229762.1"/>
    </source>
</evidence>
<protein>
    <recommendedName>
        <fullName evidence="3">Photosynthesis system II assembly factor Ycf48/Hcf136-like domain-containing protein</fullName>
    </recommendedName>
</protein>
<dbReference type="RefSeq" id="WP_326073831.1">
    <property type="nucleotide sequence ID" value="NZ_JARLKY010000056.1"/>
</dbReference>